<keyword evidence="3 5" id="KW-1133">Transmembrane helix</keyword>
<feature type="transmembrane region" description="Helical" evidence="5">
    <location>
        <begin position="514"/>
        <end position="536"/>
    </location>
</feature>
<evidence type="ECO:0000259" key="6">
    <source>
        <dbReference type="Pfam" id="PF00520"/>
    </source>
</evidence>
<comment type="subcellular location">
    <subcellularLocation>
        <location evidence="1">Membrane</location>
        <topology evidence="1">Multi-pass membrane protein</topology>
    </subcellularLocation>
</comment>
<gene>
    <name evidence="7" type="ORF">MBJ925_LOCUS6670</name>
</gene>
<feature type="transmembrane region" description="Helical" evidence="5">
    <location>
        <begin position="443"/>
        <end position="461"/>
    </location>
</feature>
<dbReference type="GO" id="GO:0019722">
    <property type="term" value="P:calcium-mediated signaling"/>
    <property type="evidence" value="ECO:0007669"/>
    <property type="project" value="TreeGrafter"/>
</dbReference>
<feature type="transmembrane region" description="Helical" evidence="5">
    <location>
        <begin position="595"/>
        <end position="612"/>
    </location>
</feature>
<feature type="transmembrane region" description="Helical" evidence="5">
    <location>
        <begin position="129"/>
        <end position="152"/>
    </location>
</feature>
<organism evidence="7 8">
    <name type="scientific">Rotaria magnacalcarata</name>
    <dbReference type="NCBI Taxonomy" id="392030"/>
    <lineage>
        <taxon>Eukaryota</taxon>
        <taxon>Metazoa</taxon>
        <taxon>Spiralia</taxon>
        <taxon>Gnathifera</taxon>
        <taxon>Rotifera</taxon>
        <taxon>Eurotatoria</taxon>
        <taxon>Bdelloidea</taxon>
        <taxon>Philodinida</taxon>
        <taxon>Philodinidae</taxon>
        <taxon>Rotaria</taxon>
    </lineage>
</organism>
<feature type="transmembrane region" description="Helical" evidence="5">
    <location>
        <begin position="164"/>
        <end position="190"/>
    </location>
</feature>
<evidence type="ECO:0000313" key="7">
    <source>
        <dbReference type="EMBL" id="CAF1967865.1"/>
    </source>
</evidence>
<proteinExistence type="predicted"/>
<dbReference type="Gene3D" id="1.10.287.70">
    <property type="match status" value="2"/>
</dbReference>
<dbReference type="GO" id="GO:0015280">
    <property type="term" value="F:ligand-gated sodium channel activity"/>
    <property type="evidence" value="ECO:0007669"/>
    <property type="project" value="TreeGrafter"/>
</dbReference>
<dbReference type="SUPFAM" id="SSF81324">
    <property type="entry name" value="Voltage-gated potassium channels"/>
    <property type="match status" value="1"/>
</dbReference>
<evidence type="ECO:0000256" key="2">
    <source>
        <dbReference type="ARBA" id="ARBA00022692"/>
    </source>
</evidence>
<dbReference type="InterPro" id="IPR005821">
    <property type="entry name" value="Ion_trans_dom"/>
</dbReference>
<dbReference type="InterPro" id="IPR028798">
    <property type="entry name" value="TPC2"/>
</dbReference>
<evidence type="ECO:0000313" key="8">
    <source>
        <dbReference type="Proteomes" id="UP000663824"/>
    </source>
</evidence>
<feature type="domain" description="Ion transport" evidence="6">
    <location>
        <begin position="124"/>
        <end position="322"/>
    </location>
</feature>
<dbReference type="Proteomes" id="UP000663824">
    <property type="component" value="Unassembled WGS sequence"/>
</dbReference>
<feature type="domain" description="Ion transport" evidence="6">
    <location>
        <begin position="442"/>
        <end position="719"/>
    </location>
</feature>
<dbReference type="GO" id="GO:0005765">
    <property type="term" value="C:lysosomal membrane"/>
    <property type="evidence" value="ECO:0007669"/>
    <property type="project" value="InterPro"/>
</dbReference>
<dbReference type="GO" id="GO:0075509">
    <property type="term" value="P:endocytosis involved in viral entry into host cell"/>
    <property type="evidence" value="ECO:0007669"/>
    <property type="project" value="TreeGrafter"/>
</dbReference>
<dbReference type="InterPro" id="IPR027359">
    <property type="entry name" value="Volt_channel_dom_sf"/>
</dbReference>
<accession>A0A816LRC7</accession>
<keyword evidence="4 5" id="KW-0472">Membrane</keyword>
<evidence type="ECO:0000256" key="3">
    <source>
        <dbReference type="ARBA" id="ARBA00022989"/>
    </source>
</evidence>
<dbReference type="AlphaFoldDB" id="A0A816LRC7"/>
<evidence type="ECO:0000256" key="1">
    <source>
        <dbReference type="ARBA" id="ARBA00004141"/>
    </source>
</evidence>
<comment type="caution">
    <text evidence="7">The sequence shown here is derived from an EMBL/GenBank/DDBJ whole genome shotgun (WGS) entry which is preliminary data.</text>
</comment>
<feature type="transmembrane region" description="Helical" evidence="5">
    <location>
        <begin position="689"/>
        <end position="710"/>
    </location>
</feature>
<feature type="transmembrane region" description="Helical" evidence="5">
    <location>
        <begin position="222"/>
        <end position="247"/>
    </location>
</feature>
<keyword evidence="2 5" id="KW-0812">Transmembrane</keyword>
<reference evidence="7" key="1">
    <citation type="submission" date="2021-02" db="EMBL/GenBank/DDBJ databases">
        <authorList>
            <person name="Nowell W R."/>
        </authorList>
    </citation>
    <scope>NUCLEOTIDE SEQUENCE</scope>
</reference>
<sequence length="771" mass="88672">MRGRETVSSVNTVDGLDHIIVSPPVTLKNRLRNFVGLPKPIDDDDCSWSTHTLLCATVFLEDAVNYQSIVHKVSNHYLLVYRWFSCSLIQNLHRVALTINLCLAFFERPSSFSITSDVRDRPARIVFPYVLLMIIEGVTLIWFFVYICTKIACLGIEHARKRFWFIAFFIVTVYSLCEWFVMIAVVRYSYDGIRLRRIFRPLFMVESSQLMKKALKAVQKDLVTIIACVAMALAHILFFAIMAMFLFPRSETQKDSQGSTYFSSLHDSVFQLLVLYSTANNPDVMMPAYSDNRLNVLFFLVFVIIGIYWIQNLITAVVYRAFRGYFLNSIINSQLRRRVAVKASFEALKKQIFNQASNEISDRVPISIVQIVVNTASMGKWHSDRINQRLSELKFETDAIDFDQYSQIMLLLDLNPKLVMEIEFETLGENLIDRCKAVGRSKIFDSIGTLFALLTVVFTTIEVSNRHLHSEYKNLVNRTLPIAFANVSLMIYFVFEIIMKAWSFGPDKYFRASTAHILEGAVAVTCLVLQIVHMGIHGSPIVSLKELDLTQKQIPFLTLWEAIKTCNMLFIYRLVRFLPASKNIRIVVGTVIDEIRNGGAFFGVLFSFYYAYSILGMELFRGAVDNLYMRQNNTDAMICGTYEQLEYWPNGFDDFFSSIVTLYNIMIVNQWHVFVTGFRSATNTRWSELYFIFWYLFVTTIGLNICLALSGDIHDAKKKRAADHEELIVSNMFDIYRSQINEPPPEVIIQQLNAHPYIDFSEQLGEGINVA</sequence>
<feature type="transmembrane region" description="Helical" evidence="5">
    <location>
        <begin position="481"/>
        <end position="502"/>
    </location>
</feature>
<protein>
    <recommendedName>
        <fullName evidence="6">Ion transport domain-containing protein</fullName>
    </recommendedName>
</protein>
<name>A0A816LRC7_9BILA</name>
<evidence type="ECO:0000256" key="5">
    <source>
        <dbReference type="SAM" id="Phobius"/>
    </source>
</evidence>
<dbReference type="GO" id="GO:0022832">
    <property type="term" value="F:voltage-gated channel activity"/>
    <property type="evidence" value="ECO:0007669"/>
    <property type="project" value="InterPro"/>
</dbReference>
<dbReference type="GO" id="GO:0097682">
    <property type="term" value="F:intracellularly phosphatidylinositol-3,5-bisphosphate-gated monatomic cation channel activity"/>
    <property type="evidence" value="ECO:0007669"/>
    <property type="project" value="TreeGrafter"/>
</dbReference>
<dbReference type="Pfam" id="PF00520">
    <property type="entry name" value="Ion_trans"/>
    <property type="match status" value="2"/>
</dbReference>
<feature type="transmembrane region" description="Helical" evidence="5">
    <location>
        <begin position="556"/>
        <end position="575"/>
    </location>
</feature>
<feature type="transmembrane region" description="Helical" evidence="5">
    <location>
        <begin position="296"/>
        <end position="319"/>
    </location>
</feature>
<evidence type="ECO:0000256" key="4">
    <source>
        <dbReference type="ARBA" id="ARBA00023136"/>
    </source>
</evidence>
<dbReference type="PANTHER" id="PTHR46768:SF1">
    <property type="entry name" value="TWO PORE CHANNEL PROTEIN 2"/>
    <property type="match status" value="1"/>
</dbReference>
<dbReference type="PANTHER" id="PTHR46768">
    <property type="entry name" value="TWO PORE CALCIUM CHANNEL PROTEIN 2"/>
    <property type="match status" value="1"/>
</dbReference>
<dbReference type="Gene3D" id="1.20.120.350">
    <property type="entry name" value="Voltage-gated potassium channels. Chain C"/>
    <property type="match status" value="1"/>
</dbReference>
<dbReference type="EMBL" id="CAJNRE010002147">
    <property type="protein sequence ID" value="CAF1967865.1"/>
    <property type="molecule type" value="Genomic_DNA"/>
</dbReference>